<reference evidence="6" key="1">
    <citation type="journal article" date="2015" name="PeerJ">
        <title>First genomic representation of candidate bacterial phylum KSB3 points to enhanced environmental sensing as a trigger of wastewater bulking.</title>
        <authorList>
            <person name="Sekiguchi Y."/>
            <person name="Ohashi A."/>
            <person name="Parks D.H."/>
            <person name="Yamauchi T."/>
            <person name="Tyson G.W."/>
            <person name="Hugenholtz P."/>
        </authorList>
    </citation>
    <scope>NUCLEOTIDE SEQUENCE [LARGE SCALE GENOMIC DNA]</scope>
</reference>
<keyword evidence="7" id="KW-1185">Reference proteome</keyword>
<evidence type="ECO:0000256" key="3">
    <source>
        <dbReference type="ARBA" id="ARBA00022840"/>
    </source>
</evidence>
<dbReference type="HOGENOM" id="CLU_029016_5_1_0"/>
<keyword evidence="3 4" id="KW-0067">ATP-binding</keyword>
<gene>
    <name evidence="6" type="ORF">U27_03844</name>
</gene>
<dbReference type="STRING" id="1499967.U27_03844"/>
<dbReference type="Pfam" id="PF13535">
    <property type="entry name" value="ATP-grasp_4"/>
    <property type="match status" value="1"/>
</dbReference>
<accession>A0A081BX25</accession>
<dbReference type="InterPro" id="IPR052032">
    <property type="entry name" value="ATP-dep_AA_Ligase"/>
</dbReference>
<dbReference type="EMBL" id="DF820465">
    <property type="protein sequence ID" value="GAK56880.1"/>
    <property type="molecule type" value="Genomic_DNA"/>
</dbReference>
<dbReference type="GO" id="GO:0016874">
    <property type="term" value="F:ligase activity"/>
    <property type="evidence" value="ECO:0007669"/>
    <property type="project" value="UniProtKB-KW"/>
</dbReference>
<sequence length="399" mass="43534">MHSDKKKLMILGAGPSQLPAIKKAVELGFYVITVDYLPENIGHTLSHHFVNCSTVDQDGVLHAAKELAIDGIMTFASDVATPTVGYVAEQLGLAGGHSSVALIMSNKSRFRTFQKKQGLNCPNFVIGQDFETIRNQLTQLTPPVIMKPVDSSGSRGISTVDDLNSEHCFQAFHYAHEYSHSGQVCIEEFVEGFDTSGDGFLINGKLFAVITHKHKQGLIPRGHRLPTTLSVEDQQRVKHEVSVHCCALEYSDGPLDFDVRVSKDNVTILEMSPRLGGNGIPMLIEHGSGVDLIATTIQFVVGESVELPEEIAITRGCGSWILGSEHTGLLKDIASKEAMVSAIPEIFEYVLYSNIGSKVSEFVHSANSLGYVLFDCDSEAHYLKTVEGIQNILNLHVSQ</sequence>
<dbReference type="AlphaFoldDB" id="A0A081BX25"/>
<dbReference type="InterPro" id="IPR011761">
    <property type="entry name" value="ATP-grasp"/>
</dbReference>
<evidence type="ECO:0000256" key="4">
    <source>
        <dbReference type="PROSITE-ProRule" id="PRU00409"/>
    </source>
</evidence>
<dbReference type="GO" id="GO:0005524">
    <property type="term" value="F:ATP binding"/>
    <property type="evidence" value="ECO:0007669"/>
    <property type="project" value="UniProtKB-UniRule"/>
</dbReference>
<dbReference type="SUPFAM" id="SSF56059">
    <property type="entry name" value="Glutathione synthetase ATP-binding domain-like"/>
    <property type="match status" value="1"/>
</dbReference>
<evidence type="ECO:0000313" key="7">
    <source>
        <dbReference type="Proteomes" id="UP000030661"/>
    </source>
</evidence>
<dbReference type="Gene3D" id="3.30.1490.20">
    <property type="entry name" value="ATP-grasp fold, A domain"/>
    <property type="match status" value="1"/>
</dbReference>
<dbReference type="PROSITE" id="PS50975">
    <property type="entry name" value="ATP_GRASP"/>
    <property type="match status" value="1"/>
</dbReference>
<organism evidence="6">
    <name type="scientific">Vecturithrix granuli</name>
    <dbReference type="NCBI Taxonomy" id="1499967"/>
    <lineage>
        <taxon>Bacteria</taxon>
        <taxon>Candidatus Moduliflexota</taxon>
        <taxon>Candidatus Vecturitrichia</taxon>
        <taxon>Candidatus Vecturitrichales</taxon>
        <taxon>Candidatus Vecturitrichaceae</taxon>
        <taxon>Candidatus Vecturithrix</taxon>
    </lineage>
</organism>
<dbReference type="PANTHER" id="PTHR43585:SF2">
    <property type="entry name" value="ATP-GRASP ENZYME FSQD"/>
    <property type="match status" value="1"/>
</dbReference>
<dbReference type="PANTHER" id="PTHR43585">
    <property type="entry name" value="FUMIPYRROLE BIOSYNTHESIS PROTEIN C"/>
    <property type="match status" value="1"/>
</dbReference>
<evidence type="ECO:0000259" key="5">
    <source>
        <dbReference type="PROSITE" id="PS50975"/>
    </source>
</evidence>
<dbReference type="eggNOG" id="COG0027">
    <property type="taxonomic scope" value="Bacteria"/>
</dbReference>
<dbReference type="Proteomes" id="UP000030661">
    <property type="component" value="Unassembled WGS sequence"/>
</dbReference>
<feature type="domain" description="ATP-grasp" evidence="5">
    <location>
        <begin position="111"/>
        <end position="301"/>
    </location>
</feature>
<evidence type="ECO:0000256" key="1">
    <source>
        <dbReference type="ARBA" id="ARBA00022598"/>
    </source>
</evidence>
<keyword evidence="1" id="KW-0436">Ligase</keyword>
<dbReference type="InterPro" id="IPR013815">
    <property type="entry name" value="ATP_grasp_subdomain_1"/>
</dbReference>
<evidence type="ECO:0000256" key="2">
    <source>
        <dbReference type="ARBA" id="ARBA00022741"/>
    </source>
</evidence>
<dbReference type="Gene3D" id="3.40.50.20">
    <property type="match status" value="1"/>
</dbReference>
<name>A0A081BX25_VECG1</name>
<evidence type="ECO:0000313" key="6">
    <source>
        <dbReference type="EMBL" id="GAK56880.1"/>
    </source>
</evidence>
<protein>
    <submittedName>
        <fullName evidence="6">Putative carbamoyl-phosphate-synthetase</fullName>
    </submittedName>
</protein>
<dbReference type="Gene3D" id="3.30.470.20">
    <property type="entry name" value="ATP-grasp fold, B domain"/>
    <property type="match status" value="1"/>
</dbReference>
<keyword evidence="2 4" id="KW-0547">Nucleotide-binding</keyword>
<proteinExistence type="predicted"/>
<dbReference type="GO" id="GO:0046872">
    <property type="term" value="F:metal ion binding"/>
    <property type="evidence" value="ECO:0007669"/>
    <property type="project" value="InterPro"/>
</dbReference>